<name>A0A396HZ45_MEDTR</name>
<dbReference type="AlphaFoldDB" id="A0A396HZ45"/>
<sequence>MEKSLAVAPNNHRVRQNTFQQLFLYRRQIFQQLPRVVQTMNSGPQGREQQYTSNRGH</sequence>
<dbReference type="EMBL" id="PSQE01000004">
    <property type="protein sequence ID" value="RHN58589.1"/>
    <property type="molecule type" value="Genomic_DNA"/>
</dbReference>
<evidence type="ECO:0000256" key="1">
    <source>
        <dbReference type="SAM" id="MobiDB-lite"/>
    </source>
</evidence>
<feature type="region of interest" description="Disordered" evidence="1">
    <location>
        <begin position="38"/>
        <end position="57"/>
    </location>
</feature>
<dbReference type="Proteomes" id="UP000265566">
    <property type="component" value="Chromosome 4"/>
</dbReference>
<organism evidence="2 3">
    <name type="scientific">Medicago truncatula</name>
    <name type="common">Barrel medic</name>
    <name type="synonym">Medicago tribuloides</name>
    <dbReference type="NCBI Taxonomy" id="3880"/>
    <lineage>
        <taxon>Eukaryota</taxon>
        <taxon>Viridiplantae</taxon>
        <taxon>Streptophyta</taxon>
        <taxon>Embryophyta</taxon>
        <taxon>Tracheophyta</taxon>
        <taxon>Spermatophyta</taxon>
        <taxon>Magnoliopsida</taxon>
        <taxon>eudicotyledons</taxon>
        <taxon>Gunneridae</taxon>
        <taxon>Pentapetalae</taxon>
        <taxon>rosids</taxon>
        <taxon>fabids</taxon>
        <taxon>Fabales</taxon>
        <taxon>Fabaceae</taxon>
        <taxon>Papilionoideae</taxon>
        <taxon>50 kb inversion clade</taxon>
        <taxon>NPAAA clade</taxon>
        <taxon>Hologalegina</taxon>
        <taxon>IRL clade</taxon>
        <taxon>Trifolieae</taxon>
        <taxon>Medicago</taxon>
    </lineage>
</organism>
<reference evidence="3" key="1">
    <citation type="journal article" date="2018" name="Nat. Plants">
        <title>Whole-genome landscape of Medicago truncatula symbiotic genes.</title>
        <authorList>
            <person name="Pecrix Y."/>
            <person name="Staton S.E."/>
            <person name="Sallet E."/>
            <person name="Lelandais-Briere C."/>
            <person name="Moreau S."/>
            <person name="Carrere S."/>
            <person name="Blein T."/>
            <person name="Jardinaud M.F."/>
            <person name="Latrasse D."/>
            <person name="Zouine M."/>
            <person name="Zahm M."/>
            <person name="Kreplak J."/>
            <person name="Mayjonade B."/>
            <person name="Satge C."/>
            <person name="Perez M."/>
            <person name="Cauet S."/>
            <person name="Marande W."/>
            <person name="Chantry-Darmon C."/>
            <person name="Lopez-Roques C."/>
            <person name="Bouchez O."/>
            <person name="Berard A."/>
            <person name="Debelle F."/>
            <person name="Munos S."/>
            <person name="Bendahmane A."/>
            <person name="Berges H."/>
            <person name="Niebel A."/>
            <person name="Buitink J."/>
            <person name="Frugier F."/>
            <person name="Benhamed M."/>
            <person name="Crespi M."/>
            <person name="Gouzy J."/>
            <person name="Gamas P."/>
        </authorList>
    </citation>
    <scope>NUCLEOTIDE SEQUENCE [LARGE SCALE GENOMIC DNA]</scope>
    <source>
        <strain evidence="3">cv. Jemalong A17</strain>
    </source>
</reference>
<accession>A0A396HZ45</accession>
<evidence type="ECO:0000313" key="3">
    <source>
        <dbReference type="Proteomes" id="UP000265566"/>
    </source>
</evidence>
<comment type="caution">
    <text evidence="2">The sequence shown here is derived from an EMBL/GenBank/DDBJ whole genome shotgun (WGS) entry which is preliminary data.</text>
</comment>
<proteinExistence type="predicted"/>
<evidence type="ECO:0000313" key="2">
    <source>
        <dbReference type="EMBL" id="RHN58589.1"/>
    </source>
</evidence>
<protein>
    <submittedName>
        <fullName evidence="2">Uncharacterized protein</fullName>
    </submittedName>
</protein>
<gene>
    <name evidence="2" type="ORF">MtrunA17_Chr4g0004011</name>
</gene>
<dbReference type="Gramene" id="rna20513">
    <property type="protein sequence ID" value="RHN58589.1"/>
    <property type="gene ID" value="gene20513"/>
</dbReference>